<evidence type="ECO:0000313" key="4">
    <source>
        <dbReference type="EMBL" id="MFC3293799.1"/>
    </source>
</evidence>
<proteinExistence type="predicted"/>
<keyword evidence="2" id="KW-0677">Repeat</keyword>
<dbReference type="Pfam" id="PF00581">
    <property type="entry name" value="Rhodanese"/>
    <property type="match status" value="2"/>
</dbReference>
<dbReference type="GO" id="GO:0016740">
    <property type="term" value="F:transferase activity"/>
    <property type="evidence" value="ECO:0007669"/>
    <property type="project" value="UniProtKB-KW"/>
</dbReference>
<sequence length="279" mass="29909">MKQDCLIDVSSLRTLMRGPIAPRILDCRARLESDQAGQHLWEAGHIPGSVHFDLERDMADRAGEGGRHPLPSQTACTRTVQRLGLSASVPVVVYDDRGGQLAAARAWWMLACWAGHADVKVLDGGLPAWLAAGGEMAVERLPAERPPGPPGSWKPTFDNEVLVDAEGVTDSSVMKVDARSLERFRGESEPIDAVAGHIPGAICRPSSANLTEQGTFKAPQQLDAELPGSDHIVSYCGSGVTACHNILAYAIAGRPLPRLYAGSWSHWICDPKRPVATGN</sequence>
<keyword evidence="1 4" id="KW-0808">Transferase</keyword>
<protein>
    <submittedName>
        <fullName evidence="4">Sulfurtransferase</fullName>
        <ecNumber evidence="4">2.8.1.-</ecNumber>
    </submittedName>
</protein>
<dbReference type="Proteomes" id="UP001595640">
    <property type="component" value="Unassembled WGS sequence"/>
</dbReference>
<dbReference type="CDD" id="cd01449">
    <property type="entry name" value="TST_Repeat_2"/>
    <property type="match status" value="1"/>
</dbReference>
<dbReference type="CDD" id="cd01448">
    <property type="entry name" value="TST_Repeat_1"/>
    <property type="match status" value="1"/>
</dbReference>
<dbReference type="SUPFAM" id="SSF52821">
    <property type="entry name" value="Rhodanese/Cell cycle control phosphatase"/>
    <property type="match status" value="2"/>
</dbReference>
<feature type="domain" description="Rhodanese" evidence="3">
    <location>
        <begin position="176"/>
        <end position="276"/>
    </location>
</feature>
<dbReference type="PANTHER" id="PTHR11364">
    <property type="entry name" value="THIOSULFATE SULFERTANSFERASE"/>
    <property type="match status" value="1"/>
</dbReference>
<evidence type="ECO:0000259" key="3">
    <source>
        <dbReference type="PROSITE" id="PS50206"/>
    </source>
</evidence>
<reference evidence="5" key="1">
    <citation type="journal article" date="2019" name="Int. J. Syst. Evol. Microbiol.">
        <title>The Global Catalogue of Microorganisms (GCM) 10K type strain sequencing project: providing services to taxonomists for standard genome sequencing and annotation.</title>
        <authorList>
            <consortium name="The Broad Institute Genomics Platform"/>
            <consortium name="The Broad Institute Genome Sequencing Center for Infectious Disease"/>
            <person name="Wu L."/>
            <person name="Ma J."/>
        </authorList>
    </citation>
    <scope>NUCLEOTIDE SEQUENCE [LARGE SCALE GENOMIC DNA]</scope>
    <source>
        <strain evidence="5">KCTC 12847</strain>
    </source>
</reference>
<dbReference type="EC" id="2.8.1.-" evidence="4"/>
<evidence type="ECO:0000256" key="1">
    <source>
        <dbReference type="ARBA" id="ARBA00022679"/>
    </source>
</evidence>
<dbReference type="PANTHER" id="PTHR11364:SF27">
    <property type="entry name" value="SULFURTRANSFERASE"/>
    <property type="match status" value="1"/>
</dbReference>
<evidence type="ECO:0000256" key="2">
    <source>
        <dbReference type="ARBA" id="ARBA00022737"/>
    </source>
</evidence>
<dbReference type="RefSeq" id="WP_019018669.1">
    <property type="nucleotide sequence ID" value="NZ_BMXD01000001.1"/>
</dbReference>
<dbReference type="InterPro" id="IPR045078">
    <property type="entry name" value="TST/MPST-like"/>
</dbReference>
<dbReference type="InterPro" id="IPR001763">
    <property type="entry name" value="Rhodanese-like_dom"/>
</dbReference>
<dbReference type="EMBL" id="JBHRUH010000031">
    <property type="protein sequence ID" value="MFC3293799.1"/>
    <property type="molecule type" value="Genomic_DNA"/>
</dbReference>
<comment type="caution">
    <text evidence="4">The sequence shown here is derived from an EMBL/GenBank/DDBJ whole genome shotgun (WGS) entry which is preliminary data.</text>
</comment>
<evidence type="ECO:0000313" key="5">
    <source>
        <dbReference type="Proteomes" id="UP001595640"/>
    </source>
</evidence>
<name>A0ABV7M7G0_9GAMM</name>
<dbReference type="InterPro" id="IPR036873">
    <property type="entry name" value="Rhodanese-like_dom_sf"/>
</dbReference>
<accession>A0ABV7M7G0</accession>
<keyword evidence="5" id="KW-1185">Reference proteome</keyword>
<dbReference type="Gene3D" id="3.40.250.10">
    <property type="entry name" value="Rhodanese-like domain"/>
    <property type="match status" value="2"/>
</dbReference>
<dbReference type="PROSITE" id="PS50206">
    <property type="entry name" value="RHODANESE_3"/>
    <property type="match status" value="2"/>
</dbReference>
<dbReference type="SMART" id="SM00450">
    <property type="entry name" value="RHOD"/>
    <property type="match status" value="2"/>
</dbReference>
<feature type="domain" description="Rhodanese" evidence="3">
    <location>
        <begin position="18"/>
        <end position="138"/>
    </location>
</feature>
<gene>
    <name evidence="4" type="ORF">ACFOEI_17245</name>
</gene>
<organism evidence="4 5">
    <name type="scientific">Modicisalibacter luteus</name>
    <dbReference type="NCBI Taxonomy" id="453962"/>
    <lineage>
        <taxon>Bacteria</taxon>
        <taxon>Pseudomonadati</taxon>
        <taxon>Pseudomonadota</taxon>
        <taxon>Gammaproteobacteria</taxon>
        <taxon>Oceanospirillales</taxon>
        <taxon>Halomonadaceae</taxon>
        <taxon>Modicisalibacter</taxon>
    </lineage>
</organism>